<feature type="domain" description="SPX" evidence="2">
    <location>
        <begin position="1"/>
        <end position="207"/>
    </location>
</feature>
<sequence>MKFGKAILNEQVPGWSQYYLDYKHLKKIISSLTSHRPAAEAAALATGVPPRDLLRSGTPAADFQELPLGPNEGPPILASLGQDDERGAGFQAHKAAFFFKLERELEKINAFYLEKEAELKLRLETLLSKRRAAAMHVLPDPMDDDAAKDHVEWSAVEEGFRLLERDLGKLQVWSPPPTIREICPESTPLAIRRNQRHRLPQDPQKMG</sequence>
<dbReference type="Proteomes" id="UP000813824">
    <property type="component" value="Unassembled WGS sequence"/>
</dbReference>
<dbReference type="InterPro" id="IPR004331">
    <property type="entry name" value="SPX_dom"/>
</dbReference>
<name>A0A8K0XTT1_9AGAR</name>
<dbReference type="InterPro" id="IPR031142">
    <property type="entry name" value="SPX_prot"/>
</dbReference>
<dbReference type="PANTHER" id="PTHR45978:SF7">
    <property type="entry name" value="SPX DOMAIN-CONTAINING PROTEIN 4"/>
    <property type="match status" value="1"/>
</dbReference>
<feature type="region of interest" description="Disordered" evidence="1">
    <location>
        <begin position="185"/>
        <end position="207"/>
    </location>
</feature>
<dbReference type="EMBL" id="JAEVFJ010000003">
    <property type="protein sequence ID" value="KAH8106133.1"/>
    <property type="molecule type" value="Genomic_DNA"/>
</dbReference>
<dbReference type="Pfam" id="PF03105">
    <property type="entry name" value="SPX"/>
    <property type="match status" value="1"/>
</dbReference>
<evidence type="ECO:0000259" key="2">
    <source>
        <dbReference type="PROSITE" id="PS51382"/>
    </source>
</evidence>
<dbReference type="PROSITE" id="PS51382">
    <property type="entry name" value="SPX"/>
    <property type="match status" value="1"/>
</dbReference>
<comment type="caution">
    <text evidence="3">The sequence shown here is derived from an EMBL/GenBank/DDBJ whole genome shotgun (WGS) entry which is preliminary data.</text>
</comment>
<dbReference type="GO" id="GO:0016036">
    <property type="term" value="P:cellular response to phosphate starvation"/>
    <property type="evidence" value="ECO:0007669"/>
    <property type="project" value="InterPro"/>
</dbReference>
<protein>
    <submittedName>
        <fullName evidence="3">SPX domain-containing protein</fullName>
    </submittedName>
</protein>
<dbReference type="AlphaFoldDB" id="A0A8K0XTT1"/>
<evidence type="ECO:0000256" key="1">
    <source>
        <dbReference type="SAM" id="MobiDB-lite"/>
    </source>
</evidence>
<evidence type="ECO:0000313" key="3">
    <source>
        <dbReference type="EMBL" id="KAH8106133.1"/>
    </source>
</evidence>
<proteinExistence type="predicted"/>
<dbReference type="CDD" id="cd14483">
    <property type="entry name" value="SPX_PHO81_NUC-2_like"/>
    <property type="match status" value="1"/>
</dbReference>
<evidence type="ECO:0000313" key="4">
    <source>
        <dbReference type="Proteomes" id="UP000813824"/>
    </source>
</evidence>
<accession>A0A8K0XTT1</accession>
<gene>
    <name evidence="3" type="ORF">BXZ70DRAFT_417988</name>
</gene>
<organism evidence="3 4">
    <name type="scientific">Cristinia sonorae</name>
    <dbReference type="NCBI Taxonomy" id="1940300"/>
    <lineage>
        <taxon>Eukaryota</taxon>
        <taxon>Fungi</taxon>
        <taxon>Dikarya</taxon>
        <taxon>Basidiomycota</taxon>
        <taxon>Agaricomycotina</taxon>
        <taxon>Agaricomycetes</taxon>
        <taxon>Agaricomycetidae</taxon>
        <taxon>Agaricales</taxon>
        <taxon>Pleurotineae</taxon>
        <taxon>Stephanosporaceae</taxon>
        <taxon>Cristinia</taxon>
    </lineage>
</organism>
<reference evidence="3" key="1">
    <citation type="journal article" date="2021" name="New Phytol.">
        <title>Evolutionary innovations through gain and loss of genes in the ectomycorrhizal Boletales.</title>
        <authorList>
            <person name="Wu G."/>
            <person name="Miyauchi S."/>
            <person name="Morin E."/>
            <person name="Kuo A."/>
            <person name="Drula E."/>
            <person name="Varga T."/>
            <person name="Kohler A."/>
            <person name="Feng B."/>
            <person name="Cao Y."/>
            <person name="Lipzen A."/>
            <person name="Daum C."/>
            <person name="Hundley H."/>
            <person name="Pangilinan J."/>
            <person name="Johnson J."/>
            <person name="Barry K."/>
            <person name="LaButti K."/>
            <person name="Ng V."/>
            <person name="Ahrendt S."/>
            <person name="Min B."/>
            <person name="Choi I.G."/>
            <person name="Park H."/>
            <person name="Plett J.M."/>
            <person name="Magnuson J."/>
            <person name="Spatafora J.W."/>
            <person name="Nagy L.G."/>
            <person name="Henrissat B."/>
            <person name="Grigoriev I.V."/>
            <person name="Yang Z.L."/>
            <person name="Xu J."/>
            <person name="Martin F.M."/>
        </authorList>
    </citation>
    <scope>NUCLEOTIDE SEQUENCE</scope>
    <source>
        <strain evidence="3">KKN 215</strain>
    </source>
</reference>
<keyword evidence="4" id="KW-1185">Reference proteome</keyword>
<dbReference type="PANTHER" id="PTHR45978">
    <property type="entry name" value="SPX DOMAIN-CONTAINING PROTEIN 3"/>
    <property type="match status" value="1"/>
</dbReference>
<dbReference type="OrthoDB" id="1577640at2759"/>